<protein>
    <submittedName>
        <fullName evidence="3">ABC transporter substrate-binding protein</fullName>
    </submittedName>
</protein>
<dbReference type="KEGG" id="dog:HP555_05705"/>
<gene>
    <name evidence="3" type="ORF">HP555_05705</name>
</gene>
<dbReference type="AlphaFoldDB" id="A0A7T6AQ64"/>
<accession>A0A7T6AQ64</accession>
<keyword evidence="1" id="KW-0732">Signal</keyword>
<dbReference type="EMBL" id="CP054140">
    <property type="protein sequence ID" value="QQG65393.1"/>
    <property type="molecule type" value="Genomic_DNA"/>
</dbReference>
<dbReference type="Proteomes" id="UP000596092">
    <property type="component" value="Chromosome"/>
</dbReference>
<evidence type="ECO:0000256" key="1">
    <source>
        <dbReference type="ARBA" id="ARBA00022729"/>
    </source>
</evidence>
<name>A0A7T6AQ64_9BACT</name>
<dbReference type="RefSeq" id="WP_199264214.1">
    <property type="nucleotide sequence ID" value="NZ_CP054140.1"/>
</dbReference>
<evidence type="ECO:0000259" key="2">
    <source>
        <dbReference type="PROSITE" id="PS50983"/>
    </source>
</evidence>
<proteinExistence type="predicted"/>
<reference evidence="3 4" key="1">
    <citation type="submission" date="2020-05" db="EMBL/GenBank/DDBJ databases">
        <title>Complete genome of Desulfobulbus oligotrophicus.</title>
        <authorList>
            <person name="Podar M."/>
        </authorList>
    </citation>
    <scope>NUCLEOTIDE SEQUENCE [LARGE SCALE GENOMIC DNA]</scope>
    <source>
        <strain evidence="3 4">Prop6</strain>
    </source>
</reference>
<dbReference type="PROSITE" id="PS50983">
    <property type="entry name" value="FE_B12_PBP"/>
    <property type="match status" value="1"/>
</dbReference>
<dbReference type="CDD" id="cd01143">
    <property type="entry name" value="YvrC"/>
    <property type="match status" value="1"/>
</dbReference>
<dbReference type="Pfam" id="PF01497">
    <property type="entry name" value="Peripla_BP_2"/>
    <property type="match status" value="1"/>
</dbReference>
<evidence type="ECO:0000313" key="3">
    <source>
        <dbReference type="EMBL" id="QQG65393.1"/>
    </source>
</evidence>
<dbReference type="SUPFAM" id="SSF53807">
    <property type="entry name" value="Helical backbone' metal receptor"/>
    <property type="match status" value="1"/>
</dbReference>
<organism evidence="3 4">
    <name type="scientific">Desulfobulbus oligotrophicus</name>
    <dbReference type="NCBI Taxonomy" id="1909699"/>
    <lineage>
        <taxon>Bacteria</taxon>
        <taxon>Pseudomonadati</taxon>
        <taxon>Thermodesulfobacteriota</taxon>
        <taxon>Desulfobulbia</taxon>
        <taxon>Desulfobulbales</taxon>
        <taxon>Desulfobulbaceae</taxon>
        <taxon>Desulfobulbus</taxon>
    </lineage>
</organism>
<evidence type="ECO:0000313" key="4">
    <source>
        <dbReference type="Proteomes" id="UP000596092"/>
    </source>
</evidence>
<sequence>MKKYIDFKRNLQRCSLVPLLLLLFLPTLIWASEQPDGVPYRVVSLSPVITENLFLLGLGEQLVGNTTYCNRPAAAQKIAKVGSVMEINIEKIVRLRPDLILVSNLTPLSYVEQFNKLGLRTEYFPQTTSFAEICDQFVGLGRVLGREKEAQEIVRTAQEQVDEIHAQVQTLPKQRVFLQVGADPLFSSMKDSFTNEYILFGGGENIAEGMRFGSLSTEHVLALAPDVIIIAVMGSESGVGAQEKKKWERYTTLKAVKAGRVHVLDADDVCSPSPLTFARVLETMAYLIHPEMGMKSSRP</sequence>
<dbReference type="PANTHER" id="PTHR30535">
    <property type="entry name" value="VITAMIN B12-BINDING PROTEIN"/>
    <property type="match status" value="1"/>
</dbReference>
<dbReference type="Gene3D" id="3.40.50.1980">
    <property type="entry name" value="Nitrogenase molybdenum iron protein domain"/>
    <property type="match status" value="2"/>
</dbReference>
<dbReference type="InterPro" id="IPR002491">
    <property type="entry name" value="ABC_transptr_periplasmic_BD"/>
</dbReference>
<feature type="domain" description="Fe/B12 periplasmic-binding" evidence="2">
    <location>
        <begin position="41"/>
        <end position="292"/>
    </location>
</feature>
<dbReference type="InterPro" id="IPR050902">
    <property type="entry name" value="ABC_Transporter_SBP"/>
</dbReference>
<dbReference type="PANTHER" id="PTHR30535:SF34">
    <property type="entry name" value="MOLYBDATE-BINDING PROTEIN MOLA"/>
    <property type="match status" value="1"/>
</dbReference>
<dbReference type="InterPro" id="IPR054828">
    <property type="entry name" value="Vit_B12_bind_prot"/>
</dbReference>
<keyword evidence="4" id="KW-1185">Reference proteome</keyword>
<dbReference type="NCBIfam" id="NF038402">
    <property type="entry name" value="TroA_like"/>
    <property type="match status" value="1"/>
</dbReference>